<keyword evidence="2" id="KW-0677">Repeat</keyword>
<sequence>MIKKRFLLKCFIILLLQTQTVKLDYCYEVKYNEHEVAMSSYIHSTNWDKQLTAEYFKNRDKSIISIQVSGEGFKSIDPKVFPPNQSYDQVAELMLSRNNIEEIPDKLFNEFRVLELLDVSVNRLKEIRNNTLSGLESLVELNFAHNLISNLASGAFDHLIKLETLILSDNCIQMLHNHQFYYNDVILSINLSQNQLKEIPPTIFDPFYITDEIFELDFSHNQLHTIPQIAARYISRLKVNDNQITMIVVNSSYPVVELEAQNNHIYAADLFYFDKIETLNLSNNALVTFMGIHNLATLEYLDVSSNNISDFLYSLKYSLENMKALHTISFRNTSIGSQDILNELKSNKLTDIDLSENNLTTINVNNFTGFPILEYINLNLNRLTEFGDYERMKEVLPKMTAIEMSHNNWDCEYFDKFIAYLDKKSILTATNPKDCLANGTRIEESIITPGSFAHQYTLQHVKDDLDVLKSSTRFTNMIVYYLFHSMYNQFDRMKNSTRTDAQQLKSVNHDVERIYGMITFITIVFALTLTALFAFIGYHVYTKYKLNSKIKIVTFNNNNSASRNEIVNCGAEI</sequence>
<name>U5EEH3_9DIPT</name>
<feature type="transmembrane region" description="Helical" evidence="3">
    <location>
        <begin position="514"/>
        <end position="541"/>
    </location>
</feature>
<evidence type="ECO:0000256" key="3">
    <source>
        <dbReference type="SAM" id="Phobius"/>
    </source>
</evidence>
<evidence type="ECO:0000313" key="5">
    <source>
        <dbReference type="EMBL" id="JAB55558.1"/>
    </source>
</evidence>
<keyword evidence="3" id="KW-0812">Transmembrane</keyword>
<keyword evidence="3" id="KW-0472">Membrane</keyword>
<keyword evidence="4" id="KW-0732">Signal</keyword>
<organism evidence="5">
    <name type="scientific">Corethrella appendiculata</name>
    <dbReference type="NCBI Taxonomy" id="1370023"/>
    <lineage>
        <taxon>Eukaryota</taxon>
        <taxon>Metazoa</taxon>
        <taxon>Ecdysozoa</taxon>
        <taxon>Arthropoda</taxon>
        <taxon>Hexapoda</taxon>
        <taxon>Insecta</taxon>
        <taxon>Pterygota</taxon>
        <taxon>Neoptera</taxon>
        <taxon>Endopterygota</taxon>
        <taxon>Diptera</taxon>
        <taxon>Nematocera</taxon>
        <taxon>Culicoidea</taxon>
        <taxon>Chaoboridae</taxon>
        <taxon>Corethrella</taxon>
    </lineage>
</organism>
<evidence type="ECO:0000256" key="2">
    <source>
        <dbReference type="ARBA" id="ARBA00022737"/>
    </source>
</evidence>
<feature type="chain" id="PRO_5004659339" evidence="4">
    <location>
        <begin position="24"/>
        <end position="573"/>
    </location>
</feature>
<dbReference type="EMBL" id="GANO01004313">
    <property type="protein sequence ID" value="JAB55558.1"/>
    <property type="molecule type" value="mRNA"/>
</dbReference>
<reference evidence="5" key="1">
    <citation type="journal article" date="2014" name="Insect Biochem. Mol. Biol.">
        <title>An insight into the sialome of the frog biting fly, Corethrella appendiculata.</title>
        <authorList>
            <person name="Ribeiro J.M.C."/>
            <person name="Chagas A.C."/>
            <person name="Pham V.M."/>
            <person name="Lounibos L.P."/>
            <person name="Calvo E."/>
        </authorList>
    </citation>
    <scope>NUCLEOTIDE SEQUENCE</scope>
    <source>
        <tissue evidence="5">Salivary glands</tissue>
    </source>
</reference>
<dbReference type="Pfam" id="PF13855">
    <property type="entry name" value="LRR_8"/>
    <property type="match status" value="2"/>
</dbReference>
<dbReference type="PANTHER" id="PTHR24366:SF96">
    <property type="entry name" value="LEUCINE RICH REPEAT CONTAINING 53"/>
    <property type="match status" value="1"/>
</dbReference>
<dbReference type="InterPro" id="IPR032675">
    <property type="entry name" value="LRR_dom_sf"/>
</dbReference>
<protein>
    <submittedName>
        <fullName evidence="5">Putative membrane glycoprotein lig-1</fullName>
    </submittedName>
</protein>
<dbReference type="Gene3D" id="3.80.10.10">
    <property type="entry name" value="Ribonuclease Inhibitor"/>
    <property type="match status" value="1"/>
</dbReference>
<evidence type="ECO:0000256" key="1">
    <source>
        <dbReference type="ARBA" id="ARBA00022614"/>
    </source>
</evidence>
<keyword evidence="3" id="KW-1133">Transmembrane helix</keyword>
<evidence type="ECO:0000256" key="4">
    <source>
        <dbReference type="SAM" id="SignalP"/>
    </source>
</evidence>
<feature type="signal peptide" evidence="4">
    <location>
        <begin position="1"/>
        <end position="23"/>
    </location>
</feature>
<accession>U5EEH3</accession>
<dbReference type="AlphaFoldDB" id="U5EEH3"/>
<dbReference type="SUPFAM" id="SSF52058">
    <property type="entry name" value="L domain-like"/>
    <property type="match status" value="1"/>
</dbReference>
<dbReference type="InterPro" id="IPR001611">
    <property type="entry name" value="Leu-rich_rpt"/>
</dbReference>
<dbReference type="PANTHER" id="PTHR24366">
    <property type="entry name" value="IG(IMMUNOGLOBULIN) AND LRR(LEUCINE RICH REPEAT) DOMAINS"/>
    <property type="match status" value="1"/>
</dbReference>
<dbReference type="SMART" id="SM00369">
    <property type="entry name" value="LRR_TYP"/>
    <property type="match status" value="6"/>
</dbReference>
<keyword evidence="1" id="KW-0433">Leucine-rich repeat</keyword>
<proteinExistence type="evidence at transcript level"/>
<dbReference type="InterPro" id="IPR003591">
    <property type="entry name" value="Leu-rich_rpt_typical-subtyp"/>
</dbReference>